<dbReference type="AlphaFoldDB" id="A0A523XUZ6"/>
<dbReference type="SUPFAM" id="SSF69786">
    <property type="entry name" value="YggU-like"/>
    <property type="match status" value="1"/>
</dbReference>
<dbReference type="InterPro" id="IPR036591">
    <property type="entry name" value="YggU-like_sf"/>
</dbReference>
<proteinExistence type="predicted"/>
<organism evidence="1 2">
    <name type="scientific">candidate division TA06 bacterium</name>
    <dbReference type="NCBI Taxonomy" id="2250710"/>
    <lineage>
        <taxon>Bacteria</taxon>
        <taxon>Bacteria division TA06</taxon>
    </lineage>
</organism>
<protein>
    <submittedName>
        <fullName evidence="1">DUF167 domain-containing protein</fullName>
    </submittedName>
</protein>
<dbReference type="Gene3D" id="3.30.1200.10">
    <property type="entry name" value="YggU-like"/>
    <property type="match status" value="1"/>
</dbReference>
<sequence length="34" mass="3639">LLAEHFGVSQSQVNILSGLRSRNKVIDVAGMSVI</sequence>
<comment type="caution">
    <text evidence="1">The sequence shown here is derived from an EMBL/GenBank/DDBJ whole genome shotgun (WGS) entry which is preliminary data.</text>
</comment>
<evidence type="ECO:0000313" key="2">
    <source>
        <dbReference type="Proteomes" id="UP000315534"/>
    </source>
</evidence>
<reference evidence="1 2" key="1">
    <citation type="submission" date="2019-03" db="EMBL/GenBank/DDBJ databases">
        <title>Metabolic potential of uncultured bacteria and archaea associated with petroleum seepage in deep-sea sediments.</title>
        <authorList>
            <person name="Dong X."/>
            <person name="Hubert C."/>
        </authorList>
    </citation>
    <scope>NUCLEOTIDE SEQUENCE [LARGE SCALE GENOMIC DNA]</scope>
    <source>
        <strain evidence="1">E29_bin36</strain>
    </source>
</reference>
<dbReference type="EMBL" id="SOIP01000059">
    <property type="protein sequence ID" value="TET83124.1"/>
    <property type="molecule type" value="Genomic_DNA"/>
</dbReference>
<dbReference type="Proteomes" id="UP000315534">
    <property type="component" value="Unassembled WGS sequence"/>
</dbReference>
<feature type="non-terminal residue" evidence="1">
    <location>
        <position position="1"/>
    </location>
</feature>
<name>A0A523XUZ6_UNCT6</name>
<accession>A0A523XUZ6</accession>
<gene>
    <name evidence="1" type="ORF">E3J38_01015</name>
</gene>
<evidence type="ECO:0000313" key="1">
    <source>
        <dbReference type="EMBL" id="TET83124.1"/>
    </source>
</evidence>